<dbReference type="SUPFAM" id="SSF69572">
    <property type="entry name" value="Activating enzymes of the ubiquitin-like proteins"/>
    <property type="match status" value="1"/>
</dbReference>
<dbReference type="Pfam" id="PF00899">
    <property type="entry name" value="ThiF"/>
    <property type="match status" value="1"/>
</dbReference>
<dbReference type="PANTHER" id="PTHR10953:SF162">
    <property type="entry name" value="SUMO-ACTIVATING ENZYME SUBUNIT 1"/>
    <property type="match status" value="1"/>
</dbReference>
<evidence type="ECO:0000256" key="2">
    <source>
        <dbReference type="ARBA" id="ARBA00004718"/>
    </source>
</evidence>
<dbReference type="Gene3D" id="3.40.50.720">
    <property type="entry name" value="NAD(P)-binding Rossmann-like Domain"/>
    <property type="match status" value="1"/>
</dbReference>
<dbReference type="InterPro" id="IPR035985">
    <property type="entry name" value="Ubiquitin-activating_enz"/>
</dbReference>
<dbReference type="AlphaFoldDB" id="A0A6A6PXK8"/>
<keyword evidence="5" id="KW-0539">Nucleus</keyword>
<accession>A0A6A6PXK8</accession>
<organism evidence="8 9">
    <name type="scientific">Neohortaea acidophila</name>
    <dbReference type="NCBI Taxonomy" id="245834"/>
    <lineage>
        <taxon>Eukaryota</taxon>
        <taxon>Fungi</taxon>
        <taxon>Dikarya</taxon>
        <taxon>Ascomycota</taxon>
        <taxon>Pezizomycotina</taxon>
        <taxon>Dothideomycetes</taxon>
        <taxon>Dothideomycetidae</taxon>
        <taxon>Mycosphaerellales</taxon>
        <taxon>Teratosphaeriaceae</taxon>
        <taxon>Neohortaea</taxon>
    </lineage>
</organism>
<dbReference type="PANTHER" id="PTHR10953">
    <property type="entry name" value="UBIQUITIN-ACTIVATING ENZYME E1"/>
    <property type="match status" value="1"/>
</dbReference>
<keyword evidence="4" id="KW-0833">Ubl conjugation pathway</keyword>
<name>A0A6A6PXK8_9PEZI</name>
<dbReference type="GO" id="GO:0019948">
    <property type="term" value="F:SUMO activating enzyme activity"/>
    <property type="evidence" value="ECO:0007669"/>
    <property type="project" value="TreeGrafter"/>
</dbReference>
<comment type="subcellular location">
    <subcellularLocation>
        <location evidence="1">Nucleus</location>
    </subcellularLocation>
</comment>
<dbReference type="GO" id="GO:0031510">
    <property type="term" value="C:SUMO activating enzyme complex"/>
    <property type="evidence" value="ECO:0007669"/>
    <property type="project" value="TreeGrafter"/>
</dbReference>
<sequence>MDATSNTADSTTAGLSADEIALYDRQIRLWGAQAQERIRSANILLISLRALGTEIAKNLTLAGINSLTIVDDSPITEEDLGAQYFLRNEDIGKPRADAAIPRIQELNPRVTVKSGGSLQNLLLQNQNYYTPFDIVIACDLDFNTTCNINDACHLAGRPFYAAGIHGFYGYVFVDLKAHEFVVEREKSNKPTQLGPESETRSILAVTDKPDVPSNGKKMEMVKKQERYCPLRLANTSPLPADTLANRRKLKSVPPLLPCLRALFDFQSAYSRLPTHTTQDLGVFATLVNLKSQELTVPPLSADSLRSFLHNLGAEIVPTAAFVGGRLSEDVINVLGKREQPIQNFALFDGDAMDGRIYCLYTKPPELLVGPELMAMGMGGMPMQVDLGGANVGNGVGMTMGGTGVNGDAGYAVPMEVVGGAPAGAENASVGNGVDGEVAGSGADAAAAPSIAATISAPTSAPANETGVTNDA</sequence>
<dbReference type="EMBL" id="MU001634">
    <property type="protein sequence ID" value="KAF2484772.1"/>
    <property type="molecule type" value="Genomic_DNA"/>
</dbReference>
<proteinExistence type="inferred from homology"/>
<feature type="domain" description="THIF-type NAD/FAD binding fold" evidence="7">
    <location>
        <begin position="23"/>
        <end position="353"/>
    </location>
</feature>
<dbReference type="OrthoDB" id="1708823at2759"/>
<evidence type="ECO:0000256" key="1">
    <source>
        <dbReference type="ARBA" id="ARBA00004123"/>
    </source>
</evidence>
<dbReference type="InterPro" id="IPR000594">
    <property type="entry name" value="ThiF_NAD_FAD-bd"/>
</dbReference>
<gene>
    <name evidence="8" type="ORF">BDY17DRAFT_249523</name>
</gene>
<dbReference type="GO" id="GO:0016925">
    <property type="term" value="P:protein sumoylation"/>
    <property type="evidence" value="ECO:0007669"/>
    <property type="project" value="TreeGrafter"/>
</dbReference>
<evidence type="ECO:0000256" key="3">
    <source>
        <dbReference type="ARBA" id="ARBA00005673"/>
    </source>
</evidence>
<evidence type="ECO:0000313" key="9">
    <source>
        <dbReference type="Proteomes" id="UP000799767"/>
    </source>
</evidence>
<comment type="similarity">
    <text evidence="3">Belongs to the ubiquitin-activating E1 family.</text>
</comment>
<comment type="pathway">
    <text evidence="2">Protein modification; protein sumoylation.</text>
</comment>
<dbReference type="InterPro" id="IPR000011">
    <property type="entry name" value="UBQ/SUMO-activ_enz_E1-like"/>
</dbReference>
<evidence type="ECO:0000256" key="4">
    <source>
        <dbReference type="ARBA" id="ARBA00022786"/>
    </source>
</evidence>
<dbReference type="PRINTS" id="PR01849">
    <property type="entry name" value="UBIQUITINACT"/>
</dbReference>
<dbReference type="GeneID" id="54471985"/>
<dbReference type="RefSeq" id="XP_033591341.1">
    <property type="nucleotide sequence ID" value="XM_033730983.1"/>
</dbReference>
<evidence type="ECO:0000256" key="5">
    <source>
        <dbReference type="ARBA" id="ARBA00023242"/>
    </source>
</evidence>
<protein>
    <recommendedName>
        <fullName evidence="6">Ubiquitin-like 1-activating enzyme E1A</fullName>
    </recommendedName>
</protein>
<dbReference type="InterPro" id="IPR045886">
    <property type="entry name" value="ThiF/MoeB/HesA"/>
</dbReference>
<keyword evidence="9" id="KW-1185">Reference proteome</keyword>
<dbReference type="GO" id="GO:0005737">
    <property type="term" value="C:cytoplasm"/>
    <property type="evidence" value="ECO:0007669"/>
    <property type="project" value="TreeGrafter"/>
</dbReference>
<reference evidence="8" key="1">
    <citation type="journal article" date="2020" name="Stud. Mycol.">
        <title>101 Dothideomycetes genomes: a test case for predicting lifestyles and emergence of pathogens.</title>
        <authorList>
            <person name="Haridas S."/>
            <person name="Albert R."/>
            <person name="Binder M."/>
            <person name="Bloem J."/>
            <person name="Labutti K."/>
            <person name="Salamov A."/>
            <person name="Andreopoulos B."/>
            <person name="Baker S."/>
            <person name="Barry K."/>
            <person name="Bills G."/>
            <person name="Bluhm B."/>
            <person name="Cannon C."/>
            <person name="Castanera R."/>
            <person name="Culley D."/>
            <person name="Daum C."/>
            <person name="Ezra D."/>
            <person name="Gonzalez J."/>
            <person name="Henrissat B."/>
            <person name="Kuo A."/>
            <person name="Liang C."/>
            <person name="Lipzen A."/>
            <person name="Lutzoni F."/>
            <person name="Magnuson J."/>
            <person name="Mondo S."/>
            <person name="Nolan M."/>
            <person name="Ohm R."/>
            <person name="Pangilinan J."/>
            <person name="Park H.-J."/>
            <person name="Ramirez L."/>
            <person name="Alfaro M."/>
            <person name="Sun H."/>
            <person name="Tritt A."/>
            <person name="Yoshinaga Y."/>
            <person name="Zwiers L.-H."/>
            <person name="Turgeon B."/>
            <person name="Goodwin S."/>
            <person name="Spatafora J."/>
            <person name="Crous P."/>
            <person name="Grigoriev I."/>
        </authorList>
    </citation>
    <scope>NUCLEOTIDE SEQUENCE</scope>
    <source>
        <strain evidence="8">CBS 113389</strain>
    </source>
</reference>
<dbReference type="Proteomes" id="UP000799767">
    <property type="component" value="Unassembled WGS sequence"/>
</dbReference>
<evidence type="ECO:0000256" key="6">
    <source>
        <dbReference type="ARBA" id="ARBA00044354"/>
    </source>
</evidence>
<evidence type="ECO:0000259" key="7">
    <source>
        <dbReference type="Pfam" id="PF00899"/>
    </source>
</evidence>
<evidence type="ECO:0000313" key="8">
    <source>
        <dbReference type="EMBL" id="KAF2484772.1"/>
    </source>
</evidence>